<protein>
    <submittedName>
        <fullName evidence="2">Hypothetical_protein</fullName>
    </submittedName>
</protein>
<reference evidence="1" key="1">
    <citation type="submission" date="2023-06" db="EMBL/GenBank/DDBJ databases">
        <authorList>
            <person name="Kurt Z."/>
        </authorList>
    </citation>
    <scope>NUCLEOTIDE SEQUENCE</scope>
</reference>
<evidence type="ECO:0000313" key="2">
    <source>
        <dbReference type="EMBL" id="CAL6070819.1"/>
    </source>
</evidence>
<evidence type="ECO:0000313" key="3">
    <source>
        <dbReference type="Proteomes" id="UP001642409"/>
    </source>
</evidence>
<dbReference type="EMBL" id="CATOUU010000759">
    <property type="protein sequence ID" value="CAI9946233.1"/>
    <property type="molecule type" value="Genomic_DNA"/>
</dbReference>
<proteinExistence type="predicted"/>
<sequence>MYATNNTAKNTCECPQYSIVQSGACKCQPVNSSMVNKVCTCSQTLQAGSTMQNGVCTCPYGAVYGDKTCVCSKYAGLTLSGTNCVCTQKYHLGGWASGNNWWCGICCTFMVKVQPSYACSDGEYHECDPPDNIAKPILLFLNVILKFQYIDYWLS</sequence>
<organism evidence="1">
    <name type="scientific">Hexamita inflata</name>
    <dbReference type="NCBI Taxonomy" id="28002"/>
    <lineage>
        <taxon>Eukaryota</taxon>
        <taxon>Metamonada</taxon>
        <taxon>Diplomonadida</taxon>
        <taxon>Hexamitidae</taxon>
        <taxon>Hexamitinae</taxon>
        <taxon>Hexamita</taxon>
    </lineage>
</organism>
<evidence type="ECO:0000313" key="1">
    <source>
        <dbReference type="EMBL" id="CAI9946233.1"/>
    </source>
</evidence>
<comment type="caution">
    <text evidence="1">The sequence shown here is derived from an EMBL/GenBank/DDBJ whole genome shotgun (WGS) entry which is preliminary data.</text>
</comment>
<accession>A0AA86PYL3</accession>
<dbReference type="Proteomes" id="UP001642409">
    <property type="component" value="Unassembled WGS sequence"/>
</dbReference>
<dbReference type="EMBL" id="CAXDID020000287">
    <property type="protein sequence ID" value="CAL6070819.1"/>
    <property type="molecule type" value="Genomic_DNA"/>
</dbReference>
<gene>
    <name evidence="1" type="ORF">HINF_LOCUS33878</name>
    <name evidence="2" type="ORF">HINF_LOCUS54836</name>
</gene>
<reference evidence="2 3" key="2">
    <citation type="submission" date="2024-07" db="EMBL/GenBank/DDBJ databases">
        <authorList>
            <person name="Akdeniz Z."/>
        </authorList>
    </citation>
    <scope>NUCLEOTIDE SEQUENCE [LARGE SCALE GENOMIC DNA]</scope>
</reference>
<dbReference type="AlphaFoldDB" id="A0AA86PYL3"/>
<name>A0AA86PYL3_9EUKA</name>
<keyword evidence="3" id="KW-1185">Reference proteome</keyword>